<dbReference type="InterPro" id="IPR014025">
    <property type="entry name" value="Glutaredoxin_subgr"/>
</dbReference>
<dbReference type="GO" id="GO:0015038">
    <property type="term" value="F:glutathione disulfide oxidoreductase activity"/>
    <property type="evidence" value="ECO:0007669"/>
    <property type="project" value="TreeGrafter"/>
</dbReference>
<dbReference type="GO" id="GO:0034599">
    <property type="term" value="P:cellular response to oxidative stress"/>
    <property type="evidence" value="ECO:0007669"/>
    <property type="project" value="TreeGrafter"/>
</dbReference>
<feature type="domain" description="Glutaredoxin" evidence="1">
    <location>
        <begin position="13"/>
        <end position="76"/>
    </location>
</feature>
<dbReference type="CDD" id="cd03419">
    <property type="entry name" value="GRX_GRXh_1_2_like"/>
    <property type="match status" value="1"/>
</dbReference>
<dbReference type="Pfam" id="PF00462">
    <property type="entry name" value="Glutaredoxin"/>
    <property type="match status" value="1"/>
</dbReference>
<dbReference type="GO" id="GO:0005737">
    <property type="term" value="C:cytoplasm"/>
    <property type="evidence" value="ECO:0007669"/>
    <property type="project" value="TreeGrafter"/>
</dbReference>
<dbReference type="AlphaFoldDB" id="A0A7S3LME2"/>
<accession>A0A7S3LME2</accession>
<gene>
    <name evidence="2" type="ORF">ASTO00021_LOCUS5510</name>
</gene>
<organism evidence="2">
    <name type="scientific">Aplanochytrium stocchinoi</name>
    <dbReference type="NCBI Taxonomy" id="215587"/>
    <lineage>
        <taxon>Eukaryota</taxon>
        <taxon>Sar</taxon>
        <taxon>Stramenopiles</taxon>
        <taxon>Bigyra</taxon>
        <taxon>Labyrinthulomycetes</taxon>
        <taxon>Thraustochytrida</taxon>
        <taxon>Thraustochytriidae</taxon>
        <taxon>Aplanochytrium</taxon>
    </lineage>
</organism>
<reference evidence="2" key="1">
    <citation type="submission" date="2021-01" db="EMBL/GenBank/DDBJ databases">
        <authorList>
            <person name="Corre E."/>
            <person name="Pelletier E."/>
            <person name="Niang G."/>
            <person name="Scheremetjew M."/>
            <person name="Finn R."/>
            <person name="Kale V."/>
            <person name="Holt S."/>
            <person name="Cochrane G."/>
            <person name="Meng A."/>
            <person name="Brown T."/>
            <person name="Cohen L."/>
        </authorList>
    </citation>
    <scope>NUCLEOTIDE SEQUENCE</scope>
    <source>
        <strain evidence="2">GSBS06</strain>
    </source>
</reference>
<dbReference type="EMBL" id="HBIN01007509">
    <property type="protein sequence ID" value="CAE0435228.1"/>
    <property type="molecule type" value="Transcribed_RNA"/>
</dbReference>
<dbReference type="PRINTS" id="PR00160">
    <property type="entry name" value="GLUTAREDOXIN"/>
</dbReference>
<dbReference type="PROSITE" id="PS51354">
    <property type="entry name" value="GLUTAREDOXIN_2"/>
    <property type="match status" value="1"/>
</dbReference>
<name>A0A7S3LME2_9STRA</name>
<proteinExistence type="predicted"/>
<dbReference type="PANTHER" id="PTHR45694:SF18">
    <property type="entry name" value="GLUTAREDOXIN-1-RELATED"/>
    <property type="match status" value="1"/>
</dbReference>
<protein>
    <recommendedName>
        <fullName evidence="1">Glutaredoxin domain-containing protein</fullName>
    </recommendedName>
</protein>
<dbReference type="PANTHER" id="PTHR45694">
    <property type="entry name" value="GLUTAREDOXIN 2"/>
    <property type="match status" value="1"/>
</dbReference>
<evidence type="ECO:0000313" key="2">
    <source>
        <dbReference type="EMBL" id="CAE0435228.1"/>
    </source>
</evidence>
<dbReference type="Gene3D" id="3.40.30.10">
    <property type="entry name" value="Glutaredoxin"/>
    <property type="match status" value="1"/>
</dbReference>
<dbReference type="SUPFAM" id="SSF52833">
    <property type="entry name" value="Thioredoxin-like"/>
    <property type="match status" value="1"/>
</dbReference>
<dbReference type="InterPro" id="IPR002109">
    <property type="entry name" value="Glutaredoxin"/>
</dbReference>
<sequence>MASVQDLISSSKVLVLSKSYCPYCRTAKQTLGQFNPQGMKILELDQIPNGGKLQAEAASLTGQRTVPNIWIGGKHIGGNSDLQSLGSATLQQYLVEAGAK</sequence>
<evidence type="ECO:0000259" key="1">
    <source>
        <dbReference type="Pfam" id="PF00462"/>
    </source>
</evidence>
<dbReference type="InterPro" id="IPR036249">
    <property type="entry name" value="Thioredoxin-like_sf"/>
</dbReference>